<evidence type="ECO:0008006" key="3">
    <source>
        <dbReference type="Google" id="ProtNLM"/>
    </source>
</evidence>
<reference evidence="1 2" key="1">
    <citation type="submission" date="2018-07" db="EMBL/GenBank/DDBJ databases">
        <title>A draft genome of a endophytic bacteria, a new species of Pedobacter.</title>
        <authorList>
            <person name="Zhang Z.D."/>
            <person name="Chen Z.J."/>
        </authorList>
    </citation>
    <scope>NUCLEOTIDE SEQUENCE [LARGE SCALE GENOMIC DNA]</scope>
    <source>
        <strain evidence="1 2">RS10</strain>
    </source>
</reference>
<dbReference type="EMBL" id="QNQU01000074">
    <property type="protein sequence ID" value="RBQ01615.1"/>
    <property type="molecule type" value="Genomic_DNA"/>
</dbReference>
<proteinExistence type="predicted"/>
<gene>
    <name evidence="1" type="ORF">DRW42_28390</name>
</gene>
<evidence type="ECO:0000313" key="2">
    <source>
        <dbReference type="Proteomes" id="UP000252081"/>
    </source>
</evidence>
<organism evidence="1 2">
    <name type="scientific">Pedobacter miscanthi</name>
    <dbReference type="NCBI Taxonomy" id="2259170"/>
    <lineage>
        <taxon>Bacteria</taxon>
        <taxon>Pseudomonadati</taxon>
        <taxon>Bacteroidota</taxon>
        <taxon>Sphingobacteriia</taxon>
        <taxon>Sphingobacteriales</taxon>
        <taxon>Sphingobacteriaceae</taxon>
        <taxon>Pedobacter</taxon>
    </lineage>
</organism>
<evidence type="ECO:0000313" key="1">
    <source>
        <dbReference type="EMBL" id="RBQ01615.1"/>
    </source>
</evidence>
<sequence length="371" mass="35705">TLSAAGTATVATGNLTANTTYALVGVATGTGVTPSCSNTATGSAVVTVNALPSATISGTTTICSGSGTNITFSGTANAVVTYTINGGTNQTVTLSAAGTATLATGNLTSNTTYALVGVATGTGVTPSCSNTATGSAVVTVNALPSATISGSTTVNVGATNPNVTFTATAGTAPFVFTYNINGGSNTTLSSNTATGTIAQSTVAPGTFTYNLVSVSDVNGCSSTIAGQSATIVVKPTGVNDNFNTSINTLKNLDVKANDGAAASGATVTIATAPTNGTAIVQANGTINYTPANGFIGTDTFTYALTLNGVTSDPITVTVSVANGAITAVNDAGTQNGTTGGTAITSLLSNDTYNGVANSGVASAANITITQN</sequence>
<dbReference type="AlphaFoldDB" id="A0A366KIV8"/>
<feature type="non-terminal residue" evidence="1">
    <location>
        <position position="371"/>
    </location>
</feature>
<accession>A0A366KIV8</accession>
<dbReference type="RefSeq" id="WP_244215385.1">
    <property type="nucleotide sequence ID" value="NZ_QNQU01000074.1"/>
</dbReference>
<name>A0A366KIV8_9SPHI</name>
<feature type="non-terminal residue" evidence="1">
    <location>
        <position position="1"/>
    </location>
</feature>
<dbReference type="Gene3D" id="2.60.40.2810">
    <property type="match status" value="1"/>
</dbReference>
<protein>
    <recommendedName>
        <fullName evidence="3">Tandem-95 repeat protein</fullName>
    </recommendedName>
</protein>
<dbReference type="Pfam" id="PF17963">
    <property type="entry name" value="Big_9"/>
    <property type="match status" value="1"/>
</dbReference>
<dbReference type="Proteomes" id="UP000252081">
    <property type="component" value="Unassembled WGS sequence"/>
</dbReference>
<keyword evidence="2" id="KW-1185">Reference proteome</keyword>
<comment type="caution">
    <text evidence="1">The sequence shown here is derived from an EMBL/GenBank/DDBJ whole genome shotgun (WGS) entry which is preliminary data.</text>
</comment>